<keyword evidence="2" id="KW-1185">Reference proteome</keyword>
<proteinExistence type="predicted"/>
<dbReference type="Proteomes" id="UP000479000">
    <property type="component" value="Unassembled WGS sequence"/>
</dbReference>
<dbReference type="AlphaFoldDB" id="A0A6H5H8J9"/>
<protein>
    <submittedName>
        <fullName evidence="1">Uncharacterized protein</fullName>
    </submittedName>
</protein>
<evidence type="ECO:0000313" key="2">
    <source>
        <dbReference type="Proteomes" id="UP000479000"/>
    </source>
</evidence>
<evidence type="ECO:0000313" key="1">
    <source>
        <dbReference type="EMBL" id="CAB0014164.1"/>
    </source>
</evidence>
<reference evidence="1 2" key="1">
    <citation type="submission" date="2020-02" db="EMBL/GenBank/DDBJ databases">
        <authorList>
            <person name="Ferguson B K."/>
        </authorList>
    </citation>
    <scope>NUCLEOTIDE SEQUENCE [LARGE SCALE GENOMIC DNA]</scope>
</reference>
<sequence length="68" mass="7741">MDDRGLNTCTSNFRTFSPGDRVLFAPIPEVRVSCWKTIELSTKDFTIASVNAFLEWRLVSSKSSEREP</sequence>
<gene>
    <name evidence="1" type="ORF">NTEN_LOCUS18641</name>
</gene>
<name>A0A6H5H8J9_9HEMI</name>
<feature type="non-terminal residue" evidence="1">
    <location>
        <position position="68"/>
    </location>
</feature>
<accession>A0A6H5H8J9</accession>
<dbReference type="EMBL" id="CADCXU010027365">
    <property type="protein sequence ID" value="CAB0014164.1"/>
    <property type="molecule type" value="Genomic_DNA"/>
</dbReference>
<organism evidence="1 2">
    <name type="scientific">Nesidiocoris tenuis</name>
    <dbReference type="NCBI Taxonomy" id="355587"/>
    <lineage>
        <taxon>Eukaryota</taxon>
        <taxon>Metazoa</taxon>
        <taxon>Ecdysozoa</taxon>
        <taxon>Arthropoda</taxon>
        <taxon>Hexapoda</taxon>
        <taxon>Insecta</taxon>
        <taxon>Pterygota</taxon>
        <taxon>Neoptera</taxon>
        <taxon>Paraneoptera</taxon>
        <taxon>Hemiptera</taxon>
        <taxon>Heteroptera</taxon>
        <taxon>Panheteroptera</taxon>
        <taxon>Cimicomorpha</taxon>
        <taxon>Miridae</taxon>
        <taxon>Dicyphina</taxon>
        <taxon>Nesidiocoris</taxon>
    </lineage>
</organism>